<comment type="subunit">
    <text evidence="6">Homodimer.</text>
</comment>
<evidence type="ECO:0000313" key="9">
    <source>
        <dbReference type="Proteomes" id="UP000254519"/>
    </source>
</evidence>
<dbReference type="PROSITE" id="PS01075">
    <property type="entry name" value="ACETATE_KINASE_1"/>
    <property type="match status" value="1"/>
</dbReference>
<dbReference type="AlphaFoldDB" id="A0A380C747"/>
<comment type="similarity">
    <text evidence="1 6 7">Belongs to the acetokinase family.</text>
</comment>
<evidence type="ECO:0000256" key="6">
    <source>
        <dbReference type="HAMAP-Rule" id="MF_00020"/>
    </source>
</evidence>
<feature type="site" description="Transition state stabilizer" evidence="6">
    <location>
        <position position="181"/>
    </location>
</feature>
<proteinExistence type="inferred from homology"/>
<dbReference type="GO" id="GO:0008776">
    <property type="term" value="F:acetate kinase activity"/>
    <property type="evidence" value="ECO:0007669"/>
    <property type="project" value="UniProtKB-UniRule"/>
</dbReference>
<feature type="binding site" evidence="6">
    <location>
        <position position="18"/>
    </location>
    <ligand>
        <name>ATP</name>
        <dbReference type="ChEBI" id="CHEBI:30616"/>
    </ligand>
</feature>
<dbReference type="SUPFAM" id="SSF53067">
    <property type="entry name" value="Actin-like ATPase domain"/>
    <property type="match status" value="2"/>
</dbReference>
<comment type="function">
    <text evidence="6">Catalyzes the formation of acetyl phosphate from acetate and ATP. Can also catalyze the reverse reaction.</text>
</comment>
<keyword evidence="5 6" id="KW-0067">ATP-binding</keyword>
<dbReference type="GO" id="GO:0005737">
    <property type="term" value="C:cytoplasm"/>
    <property type="evidence" value="ECO:0007669"/>
    <property type="project" value="UniProtKB-SubCell"/>
</dbReference>
<evidence type="ECO:0000256" key="3">
    <source>
        <dbReference type="ARBA" id="ARBA00022741"/>
    </source>
</evidence>
<dbReference type="Proteomes" id="UP000254519">
    <property type="component" value="Unassembled WGS sequence"/>
</dbReference>
<keyword evidence="9" id="KW-1185">Reference proteome</keyword>
<dbReference type="Gene3D" id="3.30.420.40">
    <property type="match status" value="2"/>
</dbReference>
<sequence length="399" mass="43564">MIDMPIILAINAGSSSLKFQLLDMPSEKVTAKGQIERIGLADSIFTIKSKHGKTEKKRDIKDHAEAANLLLDMLIREGAVSSYDEIDGVGHRVVHGGEVFSDSVLIEDETLQQLEKLSGLAPLHNPANIIGIKEFNKALPNAPAVAIFDTAFHQTMPESSFLYPLPIEYYEKYGIRKYGFHGTSHKYVTERAAELLNRPLETTKLISCHLGNGASIAAVQGGESIDTSMGFTPLAGVTMGTRSGNIDPALIPYIMEQTGKSVEEVLDVLNKQSGMLAMSGFSSDLRDIEIRASEGNKRAQLALDVFADRIHKYIGSYAARMGGVDAIIFTAGIGENSDTIREKVLEGLEFMGVYFDPDLNHVRGQEVYISFPHSPVKVLVIPTNEEVMLARDTVRVAGL</sequence>
<feature type="site" description="Transition state stabilizer" evidence="6">
    <location>
        <position position="242"/>
    </location>
</feature>
<dbReference type="GO" id="GO:0006083">
    <property type="term" value="P:acetate metabolic process"/>
    <property type="evidence" value="ECO:0007669"/>
    <property type="project" value="TreeGrafter"/>
</dbReference>
<comment type="subcellular location">
    <subcellularLocation>
        <location evidence="6">Cytoplasm</location>
    </subcellularLocation>
</comment>
<dbReference type="CDD" id="cd24010">
    <property type="entry name" value="ASKHA_NBD_AcK_PK"/>
    <property type="match status" value="1"/>
</dbReference>
<feature type="binding site" evidence="6">
    <location>
        <begin position="284"/>
        <end position="286"/>
    </location>
    <ligand>
        <name>ATP</name>
        <dbReference type="ChEBI" id="CHEBI:30616"/>
    </ligand>
</feature>
<comment type="catalytic activity">
    <reaction evidence="6">
        <text>acetate + ATP = acetyl phosphate + ADP</text>
        <dbReference type="Rhea" id="RHEA:11352"/>
        <dbReference type="ChEBI" id="CHEBI:22191"/>
        <dbReference type="ChEBI" id="CHEBI:30089"/>
        <dbReference type="ChEBI" id="CHEBI:30616"/>
        <dbReference type="ChEBI" id="CHEBI:456216"/>
        <dbReference type="EC" id="2.7.2.1"/>
    </reaction>
</comment>
<dbReference type="InterPro" id="IPR004372">
    <property type="entry name" value="Ac/propionate_kinase"/>
</dbReference>
<dbReference type="InterPro" id="IPR023865">
    <property type="entry name" value="Aliphatic_acid_kinase_CS"/>
</dbReference>
<dbReference type="GO" id="GO:0005524">
    <property type="term" value="F:ATP binding"/>
    <property type="evidence" value="ECO:0007669"/>
    <property type="project" value="UniProtKB-KW"/>
</dbReference>
<evidence type="ECO:0000256" key="2">
    <source>
        <dbReference type="ARBA" id="ARBA00022679"/>
    </source>
</evidence>
<comment type="cofactor">
    <cofactor evidence="6">
        <name>Mg(2+)</name>
        <dbReference type="ChEBI" id="CHEBI:18420"/>
    </cofactor>
    <cofactor evidence="6">
        <name>Mn(2+)</name>
        <dbReference type="ChEBI" id="CHEBI:29035"/>
    </cofactor>
    <text evidence="6">Mg(2+). Can also accept Mn(2+).</text>
</comment>
<accession>A0A380C747</accession>
<evidence type="ECO:0000256" key="4">
    <source>
        <dbReference type="ARBA" id="ARBA00022777"/>
    </source>
</evidence>
<feature type="binding site" evidence="6">
    <location>
        <begin position="209"/>
        <end position="213"/>
    </location>
    <ligand>
        <name>ATP</name>
        <dbReference type="ChEBI" id="CHEBI:30616"/>
    </ligand>
</feature>
<dbReference type="InterPro" id="IPR043129">
    <property type="entry name" value="ATPase_NBD"/>
</dbReference>
<feature type="binding site" evidence="6">
    <location>
        <position position="92"/>
    </location>
    <ligand>
        <name>substrate</name>
    </ligand>
</feature>
<dbReference type="HAMAP" id="MF_00020">
    <property type="entry name" value="Acetate_kinase"/>
    <property type="match status" value="1"/>
</dbReference>
<evidence type="ECO:0000313" key="8">
    <source>
        <dbReference type="EMBL" id="SUJ13122.1"/>
    </source>
</evidence>
<feature type="active site" description="Proton donor/acceptor" evidence="6">
    <location>
        <position position="149"/>
    </location>
</feature>
<feature type="binding site" evidence="6">
    <location>
        <begin position="332"/>
        <end position="336"/>
    </location>
    <ligand>
        <name>ATP</name>
        <dbReference type="ChEBI" id="CHEBI:30616"/>
    </ligand>
</feature>
<keyword evidence="3 6" id="KW-0547">Nucleotide-binding</keyword>
<dbReference type="Pfam" id="PF00871">
    <property type="entry name" value="Acetate_kinase"/>
    <property type="match status" value="1"/>
</dbReference>
<dbReference type="GO" id="GO:0000287">
    <property type="term" value="F:magnesium ion binding"/>
    <property type="evidence" value="ECO:0007669"/>
    <property type="project" value="UniProtKB-UniRule"/>
</dbReference>
<reference evidence="8 9" key="1">
    <citation type="submission" date="2018-06" db="EMBL/GenBank/DDBJ databases">
        <authorList>
            <consortium name="Pathogen Informatics"/>
            <person name="Doyle S."/>
        </authorList>
    </citation>
    <scope>NUCLEOTIDE SEQUENCE [LARGE SCALE GENOMIC DNA]</scope>
    <source>
        <strain evidence="9">ATCC 11859 / DSM 33 / NCIB 8841 / NCTC 4822</strain>
    </source>
</reference>
<gene>
    <name evidence="6 8" type="primary">ackA</name>
    <name evidence="8" type="ORF">NCTC4822_02273</name>
</gene>
<keyword evidence="2 6" id="KW-0808">Transferase</keyword>
<feature type="binding site" evidence="6">
    <location>
        <position position="385"/>
    </location>
    <ligand>
        <name>Mg(2+)</name>
        <dbReference type="ChEBI" id="CHEBI:18420"/>
    </ligand>
</feature>
<name>A0A380C747_SPOPA</name>
<evidence type="ECO:0000256" key="1">
    <source>
        <dbReference type="ARBA" id="ARBA00008748"/>
    </source>
</evidence>
<dbReference type="NCBIfam" id="TIGR00016">
    <property type="entry name" value="ackA"/>
    <property type="match status" value="1"/>
</dbReference>
<dbReference type="PANTHER" id="PTHR21060:SF15">
    <property type="entry name" value="ACETATE KINASE-RELATED"/>
    <property type="match status" value="1"/>
</dbReference>
<evidence type="ECO:0000256" key="7">
    <source>
        <dbReference type="RuleBase" id="RU003835"/>
    </source>
</evidence>
<feature type="binding site" evidence="6">
    <location>
        <position position="11"/>
    </location>
    <ligand>
        <name>Mg(2+)</name>
        <dbReference type="ChEBI" id="CHEBI:18420"/>
    </ligand>
</feature>
<dbReference type="PIRSF" id="PIRSF000722">
    <property type="entry name" value="Acetate_prop_kin"/>
    <property type="match status" value="1"/>
</dbReference>
<keyword evidence="4 6" id="KW-0418">Kinase</keyword>
<dbReference type="UniPathway" id="UPA00340">
    <property type="reaction ID" value="UER00458"/>
</dbReference>
<evidence type="ECO:0000256" key="5">
    <source>
        <dbReference type="ARBA" id="ARBA00022840"/>
    </source>
</evidence>
<keyword evidence="6" id="KW-0479">Metal-binding</keyword>
<organism evidence="8 9">
    <name type="scientific">Sporosarcina pasteurii</name>
    <name type="common">Bacillus pasteurii</name>
    <dbReference type="NCBI Taxonomy" id="1474"/>
    <lineage>
        <taxon>Bacteria</taxon>
        <taxon>Bacillati</taxon>
        <taxon>Bacillota</taxon>
        <taxon>Bacilli</taxon>
        <taxon>Bacillales</taxon>
        <taxon>Caryophanaceae</taxon>
        <taxon>Sporosarcina</taxon>
    </lineage>
</organism>
<dbReference type="EMBL" id="UGYZ01000002">
    <property type="protein sequence ID" value="SUJ13122.1"/>
    <property type="molecule type" value="Genomic_DNA"/>
</dbReference>
<protein>
    <recommendedName>
        <fullName evidence="6">Acetate kinase</fullName>
        <ecNumber evidence="6">2.7.2.1</ecNumber>
    </recommendedName>
    <alternativeName>
        <fullName evidence="6">Acetokinase</fullName>
    </alternativeName>
</protein>
<dbReference type="InterPro" id="IPR000890">
    <property type="entry name" value="Aliphatic_acid_kin_short-chain"/>
</dbReference>
<dbReference type="PROSITE" id="PS01076">
    <property type="entry name" value="ACETATE_KINASE_2"/>
    <property type="match status" value="1"/>
</dbReference>
<keyword evidence="6" id="KW-0460">Magnesium</keyword>
<comment type="pathway">
    <text evidence="6">Metabolic intermediate biosynthesis; acetyl-CoA biosynthesis; acetyl-CoA from acetate: step 1/2.</text>
</comment>
<dbReference type="PANTHER" id="PTHR21060">
    <property type="entry name" value="ACETATE KINASE"/>
    <property type="match status" value="1"/>
</dbReference>
<keyword evidence="6" id="KW-0963">Cytoplasm</keyword>
<dbReference type="EC" id="2.7.2.1" evidence="6"/>
<dbReference type="PRINTS" id="PR00471">
    <property type="entry name" value="ACETATEKNASE"/>
</dbReference>
<dbReference type="GO" id="GO:0006085">
    <property type="term" value="P:acetyl-CoA biosynthetic process"/>
    <property type="evidence" value="ECO:0007669"/>
    <property type="project" value="UniProtKB-UniRule"/>
</dbReference>